<evidence type="ECO:0000313" key="7">
    <source>
        <dbReference type="Proteomes" id="UP000053825"/>
    </source>
</evidence>
<name>A0A0L7RH45_9HYME</name>
<feature type="domain" description="Phospholipid/glycerol acyltransferase" evidence="5">
    <location>
        <begin position="1"/>
        <end position="119"/>
    </location>
</feature>
<dbReference type="InterPro" id="IPR032098">
    <property type="entry name" value="Acyltransf_C"/>
</dbReference>
<dbReference type="Proteomes" id="UP000053825">
    <property type="component" value="Unassembled WGS sequence"/>
</dbReference>
<proteinExistence type="inferred from homology"/>
<dbReference type="EMBL" id="KQ414592">
    <property type="protein sequence ID" value="KOC70185.1"/>
    <property type="molecule type" value="Genomic_DNA"/>
</dbReference>
<sequence>MNHCYEIDWLVGWILCDRVGLLGNCKAYVKKSVQYVPTIGWTWKFAEIIFLERNWDKDKEIISSQISELANYPDSIWLLLYPEGTRFTEQKLEASHKFALKKGITPLKYHLLPRTKGFTASIQHMRGKIPAIYDVQLHFKPSDPVKPTMTNLLMGKRLEAHLYMHRIPLEEVPEDEEAAAEWLNNLYKKKDRLAESFYETGDFFATSGIPRLEQFAVKKRCYTCLNTIIWAVVVLVPMIYYLINLFLSGSTISFSIGVGIIFLVYLSMRKMIGMSEISNSSSYGTHNKKVEAEEKEQVIKGT</sequence>
<dbReference type="AlphaFoldDB" id="A0A0L7RH45"/>
<dbReference type="Pfam" id="PF01553">
    <property type="entry name" value="Acyltransferase"/>
    <property type="match status" value="1"/>
</dbReference>
<dbReference type="CDD" id="cd07990">
    <property type="entry name" value="LPLAT_LCLAT1-like"/>
    <property type="match status" value="1"/>
</dbReference>
<reference evidence="6 7" key="1">
    <citation type="submission" date="2015-07" db="EMBL/GenBank/DDBJ databases">
        <title>The genome of Habropoda laboriosa.</title>
        <authorList>
            <person name="Pan H."/>
            <person name="Kapheim K."/>
        </authorList>
    </citation>
    <scope>NUCLEOTIDE SEQUENCE [LARGE SCALE GENOMIC DNA]</scope>
    <source>
        <strain evidence="6">0110345459</strain>
    </source>
</reference>
<dbReference type="STRING" id="597456.A0A0L7RH45"/>
<evidence type="ECO:0000256" key="1">
    <source>
        <dbReference type="ARBA" id="ARBA00008655"/>
    </source>
</evidence>
<dbReference type="SUPFAM" id="SSF69593">
    <property type="entry name" value="Glycerol-3-phosphate (1)-acyltransferase"/>
    <property type="match status" value="1"/>
</dbReference>
<feature type="transmembrane region" description="Helical" evidence="4">
    <location>
        <begin position="221"/>
        <end position="243"/>
    </location>
</feature>
<dbReference type="OrthoDB" id="189226at2759"/>
<accession>A0A0L7RH45</accession>
<dbReference type="GO" id="GO:0003841">
    <property type="term" value="F:1-acylglycerol-3-phosphate O-acyltransferase activity"/>
    <property type="evidence" value="ECO:0007669"/>
    <property type="project" value="TreeGrafter"/>
</dbReference>
<evidence type="ECO:0000256" key="4">
    <source>
        <dbReference type="SAM" id="Phobius"/>
    </source>
</evidence>
<dbReference type="InterPro" id="IPR002123">
    <property type="entry name" value="Plipid/glycerol_acylTrfase"/>
</dbReference>
<keyword evidence="7" id="KW-1185">Reference proteome</keyword>
<feature type="transmembrane region" description="Helical" evidence="4">
    <location>
        <begin position="249"/>
        <end position="268"/>
    </location>
</feature>
<keyword evidence="2 6" id="KW-0808">Transferase</keyword>
<dbReference type="Pfam" id="PF16076">
    <property type="entry name" value="Acyltransf_C"/>
    <property type="match status" value="1"/>
</dbReference>
<dbReference type="PANTHER" id="PTHR10983">
    <property type="entry name" value="1-ACYLGLYCEROL-3-PHOSPHATE ACYLTRANSFERASE-RELATED"/>
    <property type="match status" value="1"/>
</dbReference>
<dbReference type="GO" id="GO:0012505">
    <property type="term" value="C:endomembrane system"/>
    <property type="evidence" value="ECO:0007669"/>
    <property type="project" value="TreeGrafter"/>
</dbReference>
<keyword evidence="3 6" id="KW-0012">Acyltransferase</keyword>
<keyword evidence="4" id="KW-0472">Membrane</keyword>
<evidence type="ECO:0000256" key="3">
    <source>
        <dbReference type="ARBA" id="ARBA00023315"/>
    </source>
</evidence>
<evidence type="ECO:0000259" key="5">
    <source>
        <dbReference type="SMART" id="SM00563"/>
    </source>
</evidence>
<gene>
    <name evidence="6" type="ORF">WH47_08531</name>
</gene>
<evidence type="ECO:0000313" key="6">
    <source>
        <dbReference type="EMBL" id="KOC70185.1"/>
    </source>
</evidence>
<keyword evidence="4" id="KW-0812">Transmembrane</keyword>
<dbReference type="SMART" id="SM00563">
    <property type="entry name" value="PlsC"/>
    <property type="match status" value="1"/>
</dbReference>
<organism evidence="6 7">
    <name type="scientific">Habropoda laboriosa</name>
    <dbReference type="NCBI Taxonomy" id="597456"/>
    <lineage>
        <taxon>Eukaryota</taxon>
        <taxon>Metazoa</taxon>
        <taxon>Ecdysozoa</taxon>
        <taxon>Arthropoda</taxon>
        <taxon>Hexapoda</taxon>
        <taxon>Insecta</taxon>
        <taxon>Pterygota</taxon>
        <taxon>Neoptera</taxon>
        <taxon>Endopterygota</taxon>
        <taxon>Hymenoptera</taxon>
        <taxon>Apocrita</taxon>
        <taxon>Aculeata</taxon>
        <taxon>Apoidea</taxon>
        <taxon>Anthophila</taxon>
        <taxon>Apidae</taxon>
        <taxon>Habropoda</taxon>
    </lineage>
</organism>
<keyword evidence="4" id="KW-1133">Transmembrane helix</keyword>
<evidence type="ECO:0000256" key="2">
    <source>
        <dbReference type="ARBA" id="ARBA00022679"/>
    </source>
</evidence>
<comment type="similarity">
    <text evidence="1">Belongs to the 1-acyl-sn-glycerol-3-phosphate acyltransferase family.</text>
</comment>
<protein>
    <submittedName>
        <fullName evidence="6">1-acyl-sn-glycerol-3-phosphate acyltransferase gamma</fullName>
    </submittedName>
</protein>
<dbReference type="PANTHER" id="PTHR10983:SF24">
    <property type="entry name" value="1-ACYLGLYCEROL-3-PHOSPHATE O-ACYLTRANSFERASE 3, ISOFORM E-RELATED"/>
    <property type="match status" value="1"/>
</dbReference>